<feature type="transmembrane region" description="Helical" evidence="1">
    <location>
        <begin position="62"/>
        <end position="78"/>
    </location>
</feature>
<name>A0A1H9XUZ1_9PSEU</name>
<gene>
    <name evidence="2" type="ORF">SAMN05216195_118124</name>
</gene>
<proteinExistence type="predicted"/>
<keyword evidence="3" id="KW-1185">Reference proteome</keyword>
<accession>A0A1H9XUZ1</accession>
<keyword evidence="1" id="KW-0812">Transmembrane</keyword>
<dbReference type="OrthoDB" id="3699760at2"/>
<feature type="transmembrane region" description="Helical" evidence="1">
    <location>
        <begin position="176"/>
        <end position="196"/>
    </location>
</feature>
<feature type="transmembrane region" description="Helical" evidence="1">
    <location>
        <begin position="12"/>
        <end position="34"/>
    </location>
</feature>
<feature type="transmembrane region" description="Helical" evidence="1">
    <location>
        <begin position="208"/>
        <end position="228"/>
    </location>
</feature>
<feature type="transmembrane region" description="Helical" evidence="1">
    <location>
        <begin position="291"/>
        <end position="313"/>
    </location>
</feature>
<evidence type="ECO:0000313" key="3">
    <source>
        <dbReference type="Proteomes" id="UP000199028"/>
    </source>
</evidence>
<reference evidence="3" key="1">
    <citation type="submission" date="2016-10" db="EMBL/GenBank/DDBJ databases">
        <authorList>
            <person name="Varghese N."/>
            <person name="Submissions S."/>
        </authorList>
    </citation>
    <scope>NUCLEOTIDE SEQUENCE [LARGE SCALE GENOMIC DNA]</scope>
    <source>
        <strain evidence="3">CGMCC 4.578</strain>
    </source>
</reference>
<feature type="transmembrane region" description="Helical" evidence="1">
    <location>
        <begin position="99"/>
        <end position="120"/>
    </location>
</feature>
<sequence length="348" mass="37012">MVDQVVRTKRVPGLTVLAAAGVVLVGYSYLFGLWTSRFGQSPGLLVTIRSWVNQPTGIGEDFGFLGVALLLLVAGYLISETACRLPARQFVRLLSRTAVPVAVGAVLVSMLLVLLGATPLTDPADAELSFAAVLTNLLLVPRLFGQPSLFALDAPVTATLLFVLLVLAVRPLLQHTLIAVIVQLEVVGALVLLGGWANEADASPFLHALGLVAGYLPLLLIGQLAWLYRTGRLNARFGTGFGIAAVVLLVVHDRLFPELSDWWHPLSAFYAVLLMLIALPRGASIAGRAPVRWLAVRALPLFFSILVVGYATLGLQSGWMPLVLAIPVALAASGLCAEGVHRALERLS</sequence>
<evidence type="ECO:0000313" key="2">
    <source>
        <dbReference type="EMBL" id="SES49889.1"/>
    </source>
</evidence>
<feature type="transmembrane region" description="Helical" evidence="1">
    <location>
        <begin position="149"/>
        <end position="169"/>
    </location>
</feature>
<feature type="transmembrane region" description="Helical" evidence="1">
    <location>
        <begin position="262"/>
        <end position="279"/>
    </location>
</feature>
<feature type="transmembrane region" description="Helical" evidence="1">
    <location>
        <begin position="235"/>
        <end position="256"/>
    </location>
</feature>
<evidence type="ECO:0008006" key="4">
    <source>
        <dbReference type="Google" id="ProtNLM"/>
    </source>
</evidence>
<feature type="transmembrane region" description="Helical" evidence="1">
    <location>
        <begin position="319"/>
        <end position="340"/>
    </location>
</feature>
<organism evidence="2 3">
    <name type="scientific">Lentzea flaviverrucosa</name>
    <dbReference type="NCBI Taxonomy" id="200379"/>
    <lineage>
        <taxon>Bacteria</taxon>
        <taxon>Bacillati</taxon>
        <taxon>Actinomycetota</taxon>
        <taxon>Actinomycetes</taxon>
        <taxon>Pseudonocardiales</taxon>
        <taxon>Pseudonocardiaceae</taxon>
        <taxon>Lentzea</taxon>
    </lineage>
</organism>
<evidence type="ECO:0000256" key="1">
    <source>
        <dbReference type="SAM" id="Phobius"/>
    </source>
</evidence>
<dbReference type="RefSeq" id="WP_090072069.1">
    <property type="nucleotide sequence ID" value="NZ_FOFT01000018.1"/>
</dbReference>
<keyword evidence="1" id="KW-0472">Membrane</keyword>
<dbReference type="Proteomes" id="UP000199028">
    <property type="component" value="Unassembled WGS sequence"/>
</dbReference>
<dbReference type="EMBL" id="FOFT01000018">
    <property type="protein sequence ID" value="SES49889.1"/>
    <property type="molecule type" value="Genomic_DNA"/>
</dbReference>
<protein>
    <recommendedName>
        <fullName evidence="4">Peptidoglycan/LPS O-acetylase OafA/YrhL, contains acyltransferase and SGNH-hydrolase domains</fullName>
    </recommendedName>
</protein>
<dbReference type="AlphaFoldDB" id="A0A1H9XUZ1"/>
<keyword evidence="1" id="KW-1133">Transmembrane helix</keyword>